<dbReference type="EMBL" id="KY774314">
    <property type="protein sequence ID" value="ART31641.1"/>
    <property type="molecule type" value="Genomic_DNA"/>
</dbReference>
<reference evidence="1" key="1">
    <citation type="submission" date="2017-03" db="EMBL/GenBank/DDBJ databases">
        <title>The mitochondrial genome of the carnivorous plant Utricularia reniformis (Lentibulariaceae): structure, comparative analysis and evolutionary landmarks.</title>
        <authorList>
            <person name="Silva S.R."/>
            <person name="Alvarenga D.O."/>
            <person name="Michael T.P."/>
            <person name="Miranda V.F.O."/>
            <person name="Varani A.M."/>
        </authorList>
    </citation>
    <scope>NUCLEOTIDE SEQUENCE</scope>
</reference>
<evidence type="ECO:0000313" key="1">
    <source>
        <dbReference type="EMBL" id="ART31641.1"/>
    </source>
</evidence>
<proteinExistence type="predicted"/>
<sequence>MVSFTPREGEVVATRPSMTVFYDLLKYPGLCNYTSKAVASSRVKLITFFGEGDTTRRQKTIEAVKAQKKL</sequence>
<protein>
    <submittedName>
        <fullName evidence="1">Uncharacterized protein</fullName>
    </submittedName>
</protein>
<geneLocation type="mitochondrion" evidence="1"/>
<gene>
    <name evidence="1" type="ORF">AEK19_MT1449</name>
</gene>
<keyword evidence="1" id="KW-0496">Mitochondrion</keyword>
<accession>A0A1Y0B2M0</accession>
<organism evidence="1">
    <name type="scientific">Utricularia reniformis</name>
    <dbReference type="NCBI Taxonomy" id="192314"/>
    <lineage>
        <taxon>Eukaryota</taxon>
        <taxon>Viridiplantae</taxon>
        <taxon>Streptophyta</taxon>
        <taxon>Embryophyta</taxon>
        <taxon>Tracheophyta</taxon>
        <taxon>Spermatophyta</taxon>
        <taxon>Magnoliopsida</taxon>
        <taxon>eudicotyledons</taxon>
        <taxon>Gunneridae</taxon>
        <taxon>Pentapetalae</taxon>
        <taxon>asterids</taxon>
        <taxon>lamiids</taxon>
        <taxon>Lamiales</taxon>
        <taxon>Lentibulariaceae</taxon>
        <taxon>Utricularia</taxon>
    </lineage>
</organism>
<name>A0A1Y0B2M0_9LAMI</name>
<dbReference type="AlphaFoldDB" id="A0A1Y0B2M0"/>